<feature type="transmembrane region" description="Helical" evidence="1">
    <location>
        <begin position="228"/>
        <end position="247"/>
    </location>
</feature>
<dbReference type="InterPro" id="IPR037185">
    <property type="entry name" value="EmrE-like"/>
</dbReference>
<evidence type="ECO:0000313" key="4">
    <source>
        <dbReference type="Proteomes" id="UP000178104"/>
    </source>
</evidence>
<feature type="transmembrane region" description="Helical" evidence="1">
    <location>
        <begin position="103"/>
        <end position="122"/>
    </location>
</feature>
<sequence>MENSLLIAILAGLGGMLGWGLADFFAKKTIDEIGDIASLAWAHIFGTLALFLVVAHNIIFFERKIVMPSDTYTWIILIFFGVLQAAVYFFLYRGFGKGQVSLLSPIFASFAGITAIMSIVFFGEAVNMFLIFALIVIFCGNLLINIDPQIFKTKRFAFTKITGFKEIALATLLAALWTLLWGKFVNSQDWLLYALFMYGFMTLAILMLVKLQKINLSISISKSSIWKFLVFIGLFEVMAYLAVSFGYSATSRISVIALLSGAFSLPLIILARIFLKEKVLPIQRMGSIVIILGIMLLALLK</sequence>
<keyword evidence="1" id="KW-1133">Transmembrane helix</keyword>
<accession>A0A1F6XMW4</accession>
<feature type="transmembrane region" description="Helical" evidence="1">
    <location>
        <begin position="38"/>
        <end position="60"/>
    </location>
</feature>
<dbReference type="EMBL" id="MFVE01000005">
    <property type="protein sequence ID" value="OGI95466.1"/>
    <property type="molecule type" value="Genomic_DNA"/>
</dbReference>
<dbReference type="InterPro" id="IPR000620">
    <property type="entry name" value="EamA_dom"/>
</dbReference>
<evidence type="ECO:0000259" key="2">
    <source>
        <dbReference type="Pfam" id="PF00892"/>
    </source>
</evidence>
<dbReference type="AlphaFoldDB" id="A0A1F6XMW4"/>
<proteinExistence type="predicted"/>
<dbReference type="Pfam" id="PF00892">
    <property type="entry name" value="EamA"/>
    <property type="match status" value="2"/>
</dbReference>
<keyword evidence="1" id="KW-0472">Membrane</keyword>
<reference evidence="3 4" key="1">
    <citation type="journal article" date="2016" name="Nat. Commun.">
        <title>Thousands of microbial genomes shed light on interconnected biogeochemical processes in an aquifer system.</title>
        <authorList>
            <person name="Anantharaman K."/>
            <person name="Brown C.T."/>
            <person name="Hug L.A."/>
            <person name="Sharon I."/>
            <person name="Castelle C.J."/>
            <person name="Probst A.J."/>
            <person name="Thomas B.C."/>
            <person name="Singh A."/>
            <person name="Wilkins M.J."/>
            <person name="Karaoz U."/>
            <person name="Brodie E.L."/>
            <person name="Williams K.H."/>
            <person name="Hubbard S.S."/>
            <person name="Banfield J.F."/>
        </authorList>
    </citation>
    <scope>NUCLEOTIDE SEQUENCE [LARGE SCALE GENOMIC DNA]</scope>
</reference>
<dbReference type="GO" id="GO:0016020">
    <property type="term" value="C:membrane"/>
    <property type="evidence" value="ECO:0007669"/>
    <property type="project" value="InterPro"/>
</dbReference>
<feature type="transmembrane region" description="Helical" evidence="1">
    <location>
        <begin position="167"/>
        <end position="184"/>
    </location>
</feature>
<feature type="transmembrane region" description="Helical" evidence="1">
    <location>
        <begin position="253"/>
        <end position="275"/>
    </location>
</feature>
<feature type="transmembrane region" description="Helical" evidence="1">
    <location>
        <begin position="190"/>
        <end position="208"/>
    </location>
</feature>
<comment type="caution">
    <text evidence="3">The sequence shown here is derived from an EMBL/GenBank/DDBJ whole genome shotgun (WGS) entry which is preliminary data.</text>
</comment>
<feature type="transmembrane region" description="Helical" evidence="1">
    <location>
        <begin position="128"/>
        <end position="146"/>
    </location>
</feature>
<organism evidence="3 4">
    <name type="scientific">Candidatus Nomurabacteria bacterium RIFCSPLOWO2_01_FULL_42_17</name>
    <dbReference type="NCBI Taxonomy" id="1801780"/>
    <lineage>
        <taxon>Bacteria</taxon>
        <taxon>Candidatus Nomuraibacteriota</taxon>
    </lineage>
</organism>
<feature type="domain" description="EamA" evidence="2">
    <location>
        <begin position="167"/>
        <end position="298"/>
    </location>
</feature>
<evidence type="ECO:0000256" key="1">
    <source>
        <dbReference type="SAM" id="Phobius"/>
    </source>
</evidence>
<protein>
    <recommendedName>
        <fullName evidence="2">EamA domain-containing protein</fullName>
    </recommendedName>
</protein>
<keyword evidence="1" id="KW-0812">Transmembrane</keyword>
<feature type="transmembrane region" description="Helical" evidence="1">
    <location>
        <begin position="6"/>
        <end position="26"/>
    </location>
</feature>
<dbReference type="STRING" id="1801780.A2917_02815"/>
<feature type="transmembrane region" description="Helical" evidence="1">
    <location>
        <begin position="282"/>
        <end position="300"/>
    </location>
</feature>
<dbReference type="SUPFAM" id="SSF103481">
    <property type="entry name" value="Multidrug resistance efflux transporter EmrE"/>
    <property type="match status" value="2"/>
</dbReference>
<gene>
    <name evidence="3" type="ORF">A2917_02815</name>
</gene>
<feature type="transmembrane region" description="Helical" evidence="1">
    <location>
        <begin position="72"/>
        <end position="91"/>
    </location>
</feature>
<evidence type="ECO:0000313" key="3">
    <source>
        <dbReference type="EMBL" id="OGI95466.1"/>
    </source>
</evidence>
<dbReference type="Proteomes" id="UP000178104">
    <property type="component" value="Unassembled WGS sequence"/>
</dbReference>
<name>A0A1F6XMW4_9BACT</name>
<feature type="domain" description="EamA" evidence="2">
    <location>
        <begin position="7"/>
        <end position="145"/>
    </location>
</feature>